<feature type="transmembrane region" description="Helical" evidence="8">
    <location>
        <begin position="184"/>
        <end position="205"/>
    </location>
</feature>
<evidence type="ECO:0000259" key="9">
    <source>
        <dbReference type="PROSITE" id="PS50928"/>
    </source>
</evidence>
<gene>
    <name evidence="12" type="ORF">BJ975_001529</name>
    <name evidence="10" type="ORF">IDH50_11010</name>
    <name evidence="11" type="ORF">IDH50_12750</name>
</gene>
<dbReference type="GO" id="GO:0006865">
    <property type="term" value="P:amino acid transport"/>
    <property type="evidence" value="ECO:0007669"/>
    <property type="project" value="UniProtKB-KW"/>
</dbReference>
<dbReference type="CDD" id="cd06261">
    <property type="entry name" value="TM_PBP2"/>
    <property type="match status" value="1"/>
</dbReference>
<comment type="similarity">
    <text evidence="8">Belongs to the binding-protein-dependent transport system permease family.</text>
</comment>
<comment type="subcellular location">
    <subcellularLocation>
        <location evidence="1 8">Cell membrane</location>
        <topology evidence="1 8">Multi-pass membrane protein</topology>
    </subcellularLocation>
</comment>
<evidence type="ECO:0000256" key="7">
    <source>
        <dbReference type="ARBA" id="ARBA00023136"/>
    </source>
</evidence>
<keyword evidence="3" id="KW-1003">Cell membrane</keyword>
<organism evidence="10 14">
    <name type="scientific">Aeromicrobium tamlense</name>
    <dbReference type="NCBI Taxonomy" id="375541"/>
    <lineage>
        <taxon>Bacteria</taxon>
        <taxon>Bacillati</taxon>
        <taxon>Actinomycetota</taxon>
        <taxon>Actinomycetes</taxon>
        <taxon>Propionibacteriales</taxon>
        <taxon>Nocardioidaceae</taxon>
        <taxon>Aeromicrobium</taxon>
    </lineage>
</organism>
<evidence type="ECO:0000313" key="14">
    <source>
        <dbReference type="Proteomes" id="UP000659061"/>
    </source>
</evidence>
<keyword evidence="13" id="KW-1185">Reference proteome</keyword>
<accession>A0A8I0FZG6</accession>
<dbReference type="Gene3D" id="1.10.3720.10">
    <property type="entry name" value="MetI-like"/>
    <property type="match status" value="1"/>
</dbReference>
<evidence type="ECO:0000256" key="2">
    <source>
        <dbReference type="ARBA" id="ARBA00022448"/>
    </source>
</evidence>
<evidence type="ECO:0000256" key="3">
    <source>
        <dbReference type="ARBA" id="ARBA00022475"/>
    </source>
</evidence>
<evidence type="ECO:0000313" key="10">
    <source>
        <dbReference type="EMBL" id="MBD1270762.1"/>
    </source>
</evidence>
<feature type="transmembrane region" description="Helical" evidence="8">
    <location>
        <begin position="54"/>
        <end position="77"/>
    </location>
</feature>
<reference evidence="10" key="2">
    <citation type="submission" date="2020-09" db="EMBL/GenBank/DDBJ databases">
        <title>Novel species in genus Aeromicrobium.</title>
        <authorList>
            <person name="Zhang G."/>
        </authorList>
    </citation>
    <scope>NUCLEOTIDE SEQUENCE</scope>
    <source>
        <strain evidence="10">SSW1-57</strain>
    </source>
</reference>
<dbReference type="RefSeq" id="WP_179424591.1">
    <property type="nucleotide sequence ID" value="NZ_BAAAMP010000001.1"/>
</dbReference>
<dbReference type="InterPro" id="IPR010065">
    <property type="entry name" value="AA_ABC_transptr_permease_3TM"/>
</dbReference>
<evidence type="ECO:0000256" key="5">
    <source>
        <dbReference type="ARBA" id="ARBA00022970"/>
    </source>
</evidence>
<dbReference type="PANTHER" id="PTHR30614">
    <property type="entry name" value="MEMBRANE COMPONENT OF AMINO ACID ABC TRANSPORTER"/>
    <property type="match status" value="1"/>
</dbReference>
<feature type="domain" description="ABC transmembrane type-1" evidence="9">
    <location>
        <begin position="18"/>
        <end position="205"/>
    </location>
</feature>
<dbReference type="NCBIfam" id="TIGR01726">
    <property type="entry name" value="HEQRo_perm_3TM"/>
    <property type="match status" value="1"/>
</dbReference>
<feature type="transmembrane region" description="Helical" evidence="8">
    <location>
        <begin position="18"/>
        <end position="42"/>
    </location>
</feature>
<reference evidence="12 13" key="1">
    <citation type="submission" date="2020-07" db="EMBL/GenBank/DDBJ databases">
        <title>Sequencing the genomes of 1000 actinobacteria strains.</title>
        <authorList>
            <person name="Klenk H.-P."/>
        </authorList>
    </citation>
    <scope>NUCLEOTIDE SEQUENCE [LARGE SCALE GENOMIC DNA]</scope>
    <source>
        <strain evidence="12 13">DSM 19087</strain>
    </source>
</reference>
<protein>
    <submittedName>
        <fullName evidence="10">Amino acid ABC transporter permease</fullName>
    </submittedName>
    <submittedName>
        <fullName evidence="12">Polar amino acid transport system permease protein</fullName>
    </submittedName>
</protein>
<dbReference type="GO" id="GO:0043190">
    <property type="term" value="C:ATP-binding cassette (ABC) transporter complex"/>
    <property type="evidence" value="ECO:0007669"/>
    <property type="project" value="InterPro"/>
</dbReference>
<dbReference type="Proteomes" id="UP000587211">
    <property type="component" value="Unassembled WGS sequence"/>
</dbReference>
<feature type="transmembrane region" description="Helical" evidence="8">
    <location>
        <begin position="83"/>
        <end position="102"/>
    </location>
</feature>
<evidence type="ECO:0000256" key="4">
    <source>
        <dbReference type="ARBA" id="ARBA00022692"/>
    </source>
</evidence>
<evidence type="ECO:0000313" key="12">
    <source>
        <dbReference type="EMBL" id="NYI38154.1"/>
    </source>
</evidence>
<keyword evidence="2 8" id="KW-0813">Transport</keyword>
<sequence length="218" mass="23135">MTIDAGLGPALELLLQGIWPTLLVTACAYLIAAALGMVVALMRVSPVKALRLCGAAYVEVLRGMPSLVMVLLIYFGLSDLLPMPPMVAAITGLALVNTAYLAEYYRAGIEAVPRGQREAAEALGLTGRQVFWRIIWRQGVRVALPPSTSQAIGMLKESAVISAIGVADITFQALTAAHRGAPPIQLFAIAGGLYLCLSIPIAVLSRTVEHRMQNRTAA</sequence>
<evidence type="ECO:0000256" key="6">
    <source>
        <dbReference type="ARBA" id="ARBA00022989"/>
    </source>
</evidence>
<dbReference type="InterPro" id="IPR035906">
    <property type="entry name" value="MetI-like_sf"/>
</dbReference>
<dbReference type="EMBL" id="JACBZN010000001">
    <property type="protein sequence ID" value="NYI38154.1"/>
    <property type="molecule type" value="Genomic_DNA"/>
</dbReference>
<proteinExistence type="inferred from homology"/>
<keyword evidence="5" id="KW-0029">Amino-acid transport</keyword>
<dbReference type="PANTHER" id="PTHR30614:SF0">
    <property type="entry name" value="L-CYSTINE TRANSPORT SYSTEM PERMEASE PROTEIN TCYL"/>
    <property type="match status" value="1"/>
</dbReference>
<dbReference type="EMBL" id="JACWMT010000002">
    <property type="protein sequence ID" value="MBD1270762.1"/>
    <property type="molecule type" value="Genomic_DNA"/>
</dbReference>
<dbReference type="Proteomes" id="UP000659061">
    <property type="component" value="Unassembled WGS sequence"/>
</dbReference>
<dbReference type="EMBL" id="JACWMT010000003">
    <property type="protein sequence ID" value="MBD1271106.1"/>
    <property type="molecule type" value="Genomic_DNA"/>
</dbReference>
<dbReference type="Pfam" id="PF00528">
    <property type="entry name" value="BPD_transp_1"/>
    <property type="match status" value="1"/>
</dbReference>
<dbReference type="InterPro" id="IPR000515">
    <property type="entry name" value="MetI-like"/>
</dbReference>
<keyword evidence="4 8" id="KW-0812">Transmembrane</keyword>
<dbReference type="GO" id="GO:0022857">
    <property type="term" value="F:transmembrane transporter activity"/>
    <property type="evidence" value="ECO:0007669"/>
    <property type="project" value="InterPro"/>
</dbReference>
<dbReference type="InterPro" id="IPR043429">
    <property type="entry name" value="ArtM/GltK/GlnP/TcyL/YhdX-like"/>
</dbReference>
<dbReference type="PROSITE" id="PS50928">
    <property type="entry name" value="ABC_TM1"/>
    <property type="match status" value="1"/>
</dbReference>
<dbReference type="AlphaFoldDB" id="A0A8I0FZG6"/>
<keyword evidence="6 8" id="KW-1133">Transmembrane helix</keyword>
<evidence type="ECO:0000256" key="1">
    <source>
        <dbReference type="ARBA" id="ARBA00004651"/>
    </source>
</evidence>
<keyword evidence="7 8" id="KW-0472">Membrane</keyword>
<feature type="transmembrane region" description="Helical" evidence="8">
    <location>
        <begin position="159"/>
        <end position="178"/>
    </location>
</feature>
<name>A0A8I0FZG6_9ACTN</name>
<evidence type="ECO:0000256" key="8">
    <source>
        <dbReference type="RuleBase" id="RU363032"/>
    </source>
</evidence>
<evidence type="ECO:0000313" key="13">
    <source>
        <dbReference type="Proteomes" id="UP000587211"/>
    </source>
</evidence>
<dbReference type="SUPFAM" id="SSF161098">
    <property type="entry name" value="MetI-like"/>
    <property type="match status" value="1"/>
</dbReference>
<evidence type="ECO:0000313" key="11">
    <source>
        <dbReference type="EMBL" id="MBD1271106.1"/>
    </source>
</evidence>
<comment type="caution">
    <text evidence="10">The sequence shown here is derived from an EMBL/GenBank/DDBJ whole genome shotgun (WGS) entry which is preliminary data.</text>
</comment>